<dbReference type="PATRIC" id="fig|33935.3.peg.3787"/>
<dbReference type="GO" id="GO:0006355">
    <property type="term" value="P:regulation of DNA-templated transcription"/>
    <property type="evidence" value="ECO:0007669"/>
    <property type="project" value="InterPro"/>
</dbReference>
<dbReference type="SUPFAM" id="SSF46785">
    <property type="entry name" value="Winged helix' DNA-binding domain"/>
    <property type="match status" value="1"/>
</dbReference>
<feature type="domain" description="RFX-type winged-helix" evidence="1">
    <location>
        <begin position="3"/>
        <end position="72"/>
    </location>
</feature>
<gene>
    <name evidence="2" type="ORF">ADM90_22700</name>
</gene>
<dbReference type="InterPro" id="IPR036388">
    <property type="entry name" value="WH-like_DNA-bd_sf"/>
</dbReference>
<comment type="caution">
    <text evidence="2">The sequence shown here is derived from an EMBL/GenBank/DDBJ whole genome shotgun (WGS) entry which is preliminary data.</text>
</comment>
<name>A0A0M9DHD5_9BACI</name>
<evidence type="ECO:0000313" key="2">
    <source>
        <dbReference type="EMBL" id="KOY80192.1"/>
    </source>
</evidence>
<reference evidence="2 3" key="1">
    <citation type="submission" date="2015-07" db="EMBL/GenBank/DDBJ databases">
        <title>Genome sequencing project for genomic taxonomy and phylogenomics of Bacillus-like bacteria.</title>
        <authorList>
            <person name="Liu B."/>
            <person name="Wang J."/>
            <person name="Zhu Y."/>
            <person name="Liu G."/>
            <person name="Chen Q."/>
            <person name="Chen Z."/>
            <person name="Che J."/>
            <person name="Ge C."/>
            <person name="Shi H."/>
            <person name="Pan Z."/>
            <person name="Liu X."/>
        </authorList>
    </citation>
    <scope>NUCLEOTIDE SEQUENCE [LARGE SCALE GENOMIC DNA]</scope>
    <source>
        <strain evidence="2 3">DSM 54</strain>
    </source>
</reference>
<proteinExistence type="predicted"/>
<protein>
    <recommendedName>
        <fullName evidence="1">RFX-type winged-helix domain-containing protein</fullName>
    </recommendedName>
</protein>
<dbReference type="InterPro" id="IPR003150">
    <property type="entry name" value="DNA-bd_RFX"/>
</dbReference>
<dbReference type="InterPro" id="IPR036390">
    <property type="entry name" value="WH_DNA-bd_sf"/>
</dbReference>
<evidence type="ECO:0000259" key="1">
    <source>
        <dbReference type="Pfam" id="PF02257"/>
    </source>
</evidence>
<dbReference type="Gene3D" id="1.10.10.10">
    <property type="entry name" value="Winged helix-like DNA-binding domain superfamily/Winged helix DNA-binding domain"/>
    <property type="match status" value="1"/>
</dbReference>
<sequence length="76" mass="9363">MWFVEEHCELIPEQFEYSRQLYQYYKQMCLENGLQPISQTKFNKSLQNDYPKQLLRTEESNSKRIIFKGIKIRRNI</sequence>
<keyword evidence="3" id="KW-1185">Reference proteome</keyword>
<dbReference type="EMBL" id="LGCI01000014">
    <property type="protein sequence ID" value="KOY80192.1"/>
    <property type="molecule type" value="Genomic_DNA"/>
</dbReference>
<evidence type="ECO:0000313" key="3">
    <source>
        <dbReference type="Proteomes" id="UP000037977"/>
    </source>
</evidence>
<dbReference type="Proteomes" id="UP000037977">
    <property type="component" value="Unassembled WGS sequence"/>
</dbReference>
<dbReference type="AlphaFoldDB" id="A0A0M9DHD5"/>
<dbReference type="GO" id="GO:0003677">
    <property type="term" value="F:DNA binding"/>
    <property type="evidence" value="ECO:0007669"/>
    <property type="project" value="InterPro"/>
</dbReference>
<accession>A0A0M9DHD5</accession>
<organism evidence="2 3">
    <name type="scientific">Lysinibacillus macroides</name>
    <dbReference type="NCBI Taxonomy" id="33935"/>
    <lineage>
        <taxon>Bacteria</taxon>
        <taxon>Bacillati</taxon>
        <taxon>Bacillota</taxon>
        <taxon>Bacilli</taxon>
        <taxon>Bacillales</taxon>
        <taxon>Bacillaceae</taxon>
        <taxon>Lysinibacillus</taxon>
    </lineage>
</organism>
<dbReference type="Pfam" id="PF02257">
    <property type="entry name" value="RFX_DNA_binding"/>
    <property type="match status" value="1"/>
</dbReference>